<feature type="signal peptide" evidence="1">
    <location>
        <begin position="1"/>
        <end position="21"/>
    </location>
</feature>
<name>E3BL83_9VIBR</name>
<dbReference type="Pfam" id="PF11301">
    <property type="entry name" value="DUF3103"/>
    <property type="match status" value="1"/>
</dbReference>
<dbReference type="EMBL" id="AEIU01000076">
    <property type="protein sequence ID" value="EFP96179.1"/>
    <property type="molecule type" value="Genomic_DNA"/>
</dbReference>
<proteinExistence type="predicted"/>
<organism evidence="2 3">
    <name type="scientific">Vibrio caribbeanicus ATCC BAA-2122</name>
    <dbReference type="NCBI Taxonomy" id="796620"/>
    <lineage>
        <taxon>Bacteria</taxon>
        <taxon>Pseudomonadati</taxon>
        <taxon>Pseudomonadota</taxon>
        <taxon>Gammaproteobacteria</taxon>
        <taxon>Vibrionales</taxon>
        <taxon>Vibrionaceae</taxon>
        <taxon>Vibrio</taxon>
    </lineage>
</organism>
<accession>E3BL83</accession>
<comment type="caution">
    <text evidence="2">The sequence shown here is derived from an EMBL/GenBank/DDBJ whole genome shotgun (WGS) entry which is preliminary data.</text>
</comment>
<dbReference type="InterPro" id="IPR021452">
    <property type="entry name" value="DUF3103"/>
</dbReference>
<reference evidence="2 3" key="1">
    <citation type="journal article" date="2012" name="Int. J. Syst. Evol. Microbiol.">
        <title>Vibrio caribbeanicus sp. nov., isolated from the marine sponge Scleritoderma cyanea.</title>
        <authorList>
            <person name="Hoffmann M."/>
            <person name="Monday S.R."/>
            <person name="Allard M.W."/>
            <person name="Strain E.A."/>
            <person name="Whittaker P."/>
            <person name="Naum M."/>
            <person name="McCarthy P.J."/>
            <person name="Lopez J.V."/>
            <person name="Fischer M."/>
            <person name="Brown E.W."/>
        </authorList>
    </citation>
    <scope>NUCLEOTIDE SEQUENCE [LARGE SCALE GENOMIC DNA]</scope>
    <source>
        <strain evidence="2 3">ATCC BAA-2122</strain>
    </source>
</reference>
<sequence>MTMLKKIFLTASFFTSFICHAGSVEELKHSIAQDIFTHWNSNKGIIDEQFSLGKFTVDIDGLVLSTETKSKVDQLETEILEQRGLDSELKDFVIIRIANPGLYPLWQANISPLIVPDADGNENEAVNAYNLLGETEELSPTELPNKPVLVLDIQRSKIMRETARSMNQIIQKTLNKSGIRTALNENTEPEEEEFPEEIHTSVIKKFRAEYIKELWLQPAEVYAIVTGVSPSRMAPQIDIVEMPVVDYQKIEYPINQIAIYWQRYRWAAADMIFMEMDDKVQYKDIAQNLVKIAEEVLNNIEDPRVQKYAVIPQITNRIMDAFPESMWVDNDDVIDAVYTIQQNATYTDHTGAGGNVTVSIEPLVIGEVEL</sequence>
<keyword evidence="1" id="KW-0732">Signal</keyword>
<dbReference type="Proteomes" id="UP000002943">
    <property type="component" value="Unassembled WGS sequence"/>
</dbReference>
<evidence type="ECO:0000313" key="3">
    <source>
        <dbReference type="Proteomes" id="UP000002943"/>
    </source>
</evidence>
<dbReference type="eggNOG" id="ENOG502Z8J0">
    <property type="taxonomic scope" value="Bacteria"/>
</dbReference>
<feature type="chain" id="PRO_5003166550" evidence="1">
    <location>
        <begin position="22"/>
        <end position="370"/>
    </location>
</feature>
<protein>
    <submittedName>
        <fullName evidence="2">Uncharacterized protein</fullName>
    </submittedName>
</protein>
<evidence type="ECO:0000256" key="1">
    <source>
        <dbReference type="SAM" id="SignalP"/>
    </source>
</evidence>
<dbReference type="STRING" id="796620.VIBC2010_03707"/>
<dbReference type="AlphaFoldDB" id="E3BL83"/>
<keyword evidence="3" id="KW-1185">Reference proteome</keyword>
<dbReference type="OrthoDB" id="5904317at2"/>
<dbReference type="RefSeq" id="WP_009601814.1">
    <property type="nucleotide sequence ID" value="NZ_AEIU01000076.1"/>
</dbReference>
<gene>
    <name evidence="2" type="ORF">VIBC2010_03707</name>
</gene>
<evidence type="ECO:0000313" key="2">
    <source>
        <dbReference type="EMBL" id="EFP96179.1"/>
    </source>
</evidence>